<dbReference type="Proteomes" id="UP000551501">
    <property type="component" value="Unassembled WGS sequence"/>
</dbReference>
<organism evidence="2 3">
    <name type="scientific">Gordonia humi</name>
    <dbReference type="NCBI Taxonomy" id="686429"/>
    <lineage>
        <taxon>Bacteria</taxon>
        <taxon>Bacillati</taxon>
        <taxon>Actinomycetota</taxon>
        <taxon>Actinomycetes</taxon>
        <taxon>Mycobacteriales</taxon>
        <taxon>Gordoniaceae</taxon>
        <taxon>Gordonia</taxon>
    </lineage>
</organism>
<dbReference type="PROSITE" id="PS50890">
    <property type="entry name" value="PUA"/>
    <property type="match status" value="1"/>
</dbReference>
<dbReference type="AlphaFoldDB" id="A0A840EXK3"/>
<reference evidence="2 3" key="1">
    <citation type="submission" date="2020-08" db="EMBL/GenBank/DDBJ databases">
        <title>Sequencing the genomes of 1000 actinobacteria strains.</title>
        <authorList>
            <person name="Klenk H.-P."/>
        </authorList>
    </citation>
    <scope>NUCLEOTIDE SEQUENCE [LARGE SCALE GENOMIC DNA]</scope>
    <source>
        <strain evidence="2 3">DSM 45298</strain>
    </source>
</reference>
<dbReference type="GO" id="GO:0036088">
    <property type="term" value="P:D-serine catabolic process"/>
    <property type="evidence" value="ECO:0007669"/>
    <property type="project" value="TreeGrafter"/>
</dbReference>
<dbReference type="Pfam" id="PF01168">
    <property type="entry name" value="Ala_racemase_N"/>
    <property type="match status" value="1"/>
</dbReference>
<evidence type="ECO:0000259" key="1">
    <source>
        <dbReference type="Pfam" id="PF01168"/>
    </source>
</evidence>
<evidence type="ECO:0000313" key="2">
    <source>
        <dbReference type="EMBL" id="MBB4135054.1"/>
    </source>
</evidence>
<sequence length="429" mass="46113">MIYLKLIDRSIQADERYELMTGGEYRPDWAGIDDAVRRAGLDSPVLALDLDALDHNIADLRRRAAGRPIRVASKSLRVRSMIEKVLAEDGYAGVLAYDVAEAHWLATQSGVADVLLGYPTCRREALTALLADDLACRRVTLLVDDEAQLDLIDSVVTPDRRPTVRVAIDLDASLRVAGGRVHVGVRRSPIHTVAQATALARVIVARPGFDLVGVMSYEAQVAGVGNAVIGKHAMNAAVTAMQSLSMREIRRRRGRVIAALRHITDLELVNAGGTGSLEETAKDASVTDIAAGSGLFGGHLFDNYRRFRPAPAMGFGLDVLRRPADGFVTCGGGGWIASGPPGPDRLPRPVWPEGLEYVGTESAGEVQTPLSGDAARDLSIGDRVWFRHTKSGEVCERADRVALIAHDASGAKNVVDVVPTYRGEGKCFL</sequence>
<accession>A0A840EXK3</accession>
<name>A0A840EXK3_9ACTN</name>
<dbReference type="GO" id="GO:0008721">
    <property type="term" value="F:D-serine ammonia-lyase activity"/>
    <property type="evidence" value="ECO:0007669"/>
    <property type="project" value="TreeGrafter"/>
</dbReference>
<dbReference type="InterPro" id="IPR029066">
    <property type="entry name" value="PLP-binding_barrel"/>
</dbReference>
<proteinExistence type="predicted"/>
<dbReference type="Gene3D" id="3.20.20.10">
    <property type="entry name" value="Alanine racemase"/>
    <property type="match status" value="1"/>
</dbReference>
<evidence type="ECO:0000313" key="3">
    <source>
        <dbReference type="Proteomes" id="UP000551501"/>
    </source>
</evidence>
<comment type="caution">
    <text evidence="2">The sequence shown here is derived from an EMBL/GenBank/DDBJ whole genome shotgun (WGS) entry which is preliminary data.</text>
</comment>
<dbReference type="InterPro" id="IPR001608">
    <property type="entry name" value="Ala_racemase_N"/>
</dbReference>
<protein>
    <submittedName>
        <fullName evidence="2">D-serine deaminase-like pyridoxal phosphate-dependent protein</fullName>
    </submittedName>
</protein>
<dbReference type="EMBL" id="JACIFP010000001">
    <property type="protein sequence ID" value="MBB4135054.1"/>
    <property type="molecule type" value="Genomic_DNA"/>
</dbReference>
<dbReference type="InterPro" id="IPR051466">
    <property type="entry name" value="D-amino_acid_metab_enzyme"/>
</dbReference>
<dbReference type="PANTHER" id="PTHR28004">
    <property type="entry name" value="ZGC:162816-RELATED"/>
    <property type="match status" value="1"/>
</dbReference>
<feature type="domain" description="Alanine racemase N-terminal" evidence="1">
    <location>
        <begin position="49"/>
        <end position="245"/>
    </location>
</feature>
<dbReference type="SUPFAM" id="SSF51419">
    <property type="entry name" value="PLP-binding barrel"/>
    <property type="match status" value="1"/>
</dbReference>
<keyword evidence="3" id="KW-1185">Reference proteome</keyword>
<dbReference type="PANTHER" id="PTHR28004:SF2">
    <property type="entry name" value="D-SERINE DEHYDRATASE"/>
    <property type="match status" value="1"/>
</dbReference>
<gene>
    <name evidence="2" type="ORF">BKA16_001606</name>
</gene>